<name>A0A914RQV5_PAREQ</name>
<evidence type="ECO:0000313" key="3">
    <source>
        <dbReference type="WBParaSite" id="PEQ_0000868701-mRNA-1"/>
    </source>
</evidence>
<reference evidence="3" key="1">
    <citation type="submission" date="2022-11" db="UniProtKB">
        <authorList>
            <consortium name="WormBaseParasite"/>
        </authorList>
    </citation>
    <scope>IDENTIFICATION</scope>
</reference>
<keyword evidence="2" id="KW-1185">Reference proteome</keyword>
<protein>
    <submittedName>
        <fullName evidence="3">Uncharacterized protein</fullName>
    </submittedName>
</protein>
<evidence type="ECO:0000313" key="2">
    <source>
        <dbReference type="Proteomes" id="UP000887564"/>
    </source>
</evidence>
<dbReference type="WBParaSite" id="PEQ_0000868701-mRNA-1">
    <property type="protein sequence ID" value="PEQ_0000868701-mRNA-1"/>
    <property type="gene ID" value="PEQ_0000868701"/>
</dbReference>
<proteinExistence type="predicted"/>
<evidence type="ECO:0000256" key="1">
    <source>
        <dbReference type="SAM" id="MobiDB-lite"/>
    </source>
</evidence>
<feature type="region of interest" description="Disordered" evidence="1">
    <location>
        <begin position="27"/>
        <end position="50"/>
    </location>
</feature>
<accession>A0A914RQV5</accession>
<sequence length="120" mass="13632">MLCAQSREALGVPYFLSEMNDAVKDEQRSAMSVDIDRKVGPGDKEEEDYLASDRVEPAAALDEQEEEVLTERRKVPGIQWLWRKEFLALARKWMEAEKNAVAIQNIEGGHACVIQWRAAV</sequence>
<feature type="compositionally biased region" description="Basic and acidic residues" evidence="1">
    <location>
        <begin position="27"/>
        <end position="43"/>
    </location>
</feature>
<dbReference type="AlphaFoldDB" id="A0A914RQV5"/>
<dbReference type="Proteomes" id="UP000887564">
    <property type="component" value="Unplaced"/>
</dbReference>
<organism evidence="2 3">
    <name type="scientific">Parascaris equorum</name>
    <name type="common">Equine roundworm</name>
    <dbReference type="NCBI Taxonomy" id="6256"/>
    <lineage>
        <taxon>Eukaryota</taxon>
        <taxon>Metazoa</taxon>
        <taxon>Ecdysozoa</taxon>
        <taxon>Nematoda</taxon>
        <taxon>Chromadorea</taxon>
        <taxon>Rhabditida</taxon>
        <taxon>Spirurina</taxon>
        <taxon>Ascaridomorpha</taxon>
        <taxon>Ascaridoidea</taxon>
        <taxon>Ascarididae</taxon>
        <taxon>Parascaris</taxon>
    </lineage>
</organism>